<dbReference type="GO" id="GO:0005525">
    <property type="term" value="F:GTP binding"/>
    <property type="evidence" value="ECO:0007669"/>
    <property type="project" value="InterPro"/>
</dbReference>
<evidence type="ECO:0000313" key="2">
    <source>
        <dbReference type="EMBL" id="OME71485.1"/>
    </source>
</evidence>
<evidence type="ECO:0000313" key="3">
    <source>
        <dbReference type="Proteomes" id="UP000187425"/>
    </source>
</evidence>
<proteinExistence type="predicted"/>
<dbReference type="CDD" id="cd00882">
    <property type="entry name" value="Ras_like_GTPase"/>
    <property type="match status" value="1"/>
</dbReference>
<evidence type="ECO:0000259" key="1">
    <source>
        <dbReference type="Pfam" id="PF01926"/>
    </source>
</evidence>
<dbReference type="Proteomes" id="UP000187425">
    <property type="component" value="Unassembled WGS sequence"/>
</dbReference>
<gene>
    <name evidence="2" type="ORF">BSK65_10615</name>
</gene>
<dbReference type="InterPro" id="IPR027417">
    <property type="entry name" value="P-loop_NTPase"/>
</dbReference>
<name>A0A1R0ZJI8_9BACL</name>
<comment type="caution">
    <text evidence="2">The sequence shown here is derived from an EMBL/GenBank/DDBJ whole genome shotgun (WGS) entry which is preliminary data.</text>
</comment>
<feature type="domain" description="G" evidence="1">
    <location>
        <begin position="6"/>
        <end position="156"/>
    </location>
</feature>
<accession>A0A1R0ZJI8</accession>
<dbReference type="SUPFAM" id="SSF52540">
    <property type="entry name" value="P-loop containing nucleoside triphosphate hydrolases"/>
    <property type="match status" value="1"/>
</dbReference>
<dbReference type="Gene3D" id="3.40.50.300">
    <property type="entry name" value="P-loop containing nucleotide triphosphate hydrolases"/>
    <property type="match status" value="1"/>
</dbReference>
<reference evidence="2 3" key="1">
    <citation type="submission" date="2016-11" db="EMBL/GenBank/DDBJ databases">
        <title>Paenibacillus species isolates.</title>
        <authorList>
            <person name="Beno S.M."/>
        </authorList>
    </citation>
    <scope>NUCLEOTIDE SEQUENCE [LARGE SCALE GENOMIC DNA]</scope>
    <source>
        <strain evidence="2 3">FSL H7-0443</strain>
    </source>
</reference>
<dbReference type="Pfam" id="PF01926">
    <property type="entry name" value="MMR_HSR1"/>
    <property type="match status" value="1"/>
</dbReference>
<dbReference type="EMBL" id="MPTW01000004">
    <property type="protein sequence ID" value="OME71485.1"/>
    <property type="molecule type" value="Genomic_DNA"/>
</dbReference>
<dbReference type="AlphaFoldDB" id="A0A1R0ZJI8"/>
<sequence>MKQLIVGLIGETGSGKSTFCSMCSSEDIHPIISGSYGKKGTTKSTKRMIFSKEMKNFDLNEFSLSYKGGQTEFGLPLSEEIDLHPFESLTILDTQGLNDWKSDEERERTNKSILQVCDEADIILVTIPEGGNVVTTNTVLNQIFTQFCHKPIVFVYRAQQSREKLLKKEKSIPLLIPFVEDNIEKYSKINPKLGNVIKCANLPADTGVYPLFCILPNSEELSSDIEENERQSDNTVLRKYISNALQYAINLQNLLINEMANEYVKSNLEIISTTIEKIFSLENIISGMTNVKGLPLYRPYIKNFNFKPEYDIEYSWQGGTPWMYPVCGGDYTYASNDIYVNLCNIIRNSNESVAVKSSLLSVLYSISEDRHTPGSLNLRYNSYTRGVPVNWLIDIRTELLQKSPELFEEIDIYVDDNNFFDNPAQCESLLSTDEKFRVAHHDWNKCLKQFYFFTPEKQKIIKQKFSDREWSATVLVSSISKVINKIDFCRGLNEKIKDDFEKIAFDSRGKCVLWNNEV</sequence>
<protein>
    <recommendedName>
        <fullName evidence="1">G domain-containing protein</fullName>
    </recommendedName>
</protein>
<dbReference type="RefSeq" id="WP_076284390.1">
    <property type="nucleotide sequence ID" value="NZ_MPTW01000004.1"/>
</dbReference>
<organism evidence="2 3">
    <name type="scientific">Paenibacillus odorifer</name>
    <dbReference type="NCBI Taxonomy" id="189426"/>
    <lineage>
        <taxon>Bacteria</taxon>
        <taxon>Bacillati</taxon>
        <taxon>Bacillota</taxon>
        <taxon>Bacilli</taxon>
        <taxon>Bacillales</taxon>
        <taxon>Paenibacillaceae</taxon>
        <taxon>Paenibacillus</taxon>
    </lineage>
</organism>
<dbReference type="InterPro" id="IPR006073">
    <property type="entry name" value="GTP-bd"/>
</dbReference>